<dbReference type="RefSeq" id="WP_382466998.1">
    <property type="nucleotide sequence ID" value="NZ_JBHSOE010000087.1"/>
</dbReference>
<evidence type="ECO:0000313" key="3">
    <source>
        <dbReference type="Proteomes" id="UP001596065"/>
    </source>
</evidence>
<name>A0ABW0WTM1_STRNO</name>
<accession>A0ABW0WTM1</accession>
<gene>
    <name evidence="2" type="ORF">ACFP3J_32470</name>
</gene>
<reference evidence="3" key="1">
    <citation type="journal article" date="2019" name="Int. J. Syst. Evol. Microbiol.">
        <title>The Global Catalogue of Microorganisms (GCM) 10K type strain sequencing project: providing services to taxonomists for standard genome sequencing and annotation.</title>
        <authorList>
            <consortium name="The Broad Institute Genomics Platform"/>
            <consortium name="The Broad Institute Genome Sequencing Center for Infectious Disease"/>
            <person name="Wu L."/>
            <person name="Ma J."/>
        </authorList>
    </citation>
    <scope>NUCLEOTIDE SEQUENCE [LARGE SCALE GENOMIC DNA]</scope>
    <source>
        <strain evidence="3">KCTC 5701</strain>
    </source>
</reference>
<feature type="non-terminal residue" evidence="2">
    <location>
        <position position="62"/>
    </location>
</feature>
<dbReference type="EMBL" id="JBHSOE010000087">
    <property type="protein sequence ID" value="MFC5660169.1"/>
    <property type="molecule type" value="Genomic_DNA"/>
</dbReference>
<feature type="region of interest" description="Disordered" evidence="1">
    <location>
        <begin position="15"/>
        <end position="62"/>
    </location>
</feature>
<evidence type="ECO:0000256" key="1">
    <source>
        <dbReference type="SAM" id="MobiDB-lite"/>
    </source>
</evidence>
<evidence type="ECO:0000313" key="2">
    <source>
        <dbReference type="EMBL" id="MFC5660169.1"/>
    </source>
</evidence>
<sequence length="62" mass="6278">MAVLLLASSRLTCGGARVRQQRSTTVRGSGVEHGEGDAGRRGPAGAGPGRGVGPPGTRVRWP</sequence>
<proteinExistence type="predicted"/>
<organism evidence="2 3">
    <name type="scientific">Streptomyces nogalater</name>
    <dbReference type="NCBI Taxonomy" id="38314"/>
    <lineage>
        <taxon>Bacteria</taxon>
        <taxon>Bacillati</taxon>
        <taxon>Actinomycetota</taxon>
        <taxon>Actinomycetes</taxon>
        <taxon>Kitasatosporales</taxon>
        <taxon>Streptomycetaceae</taxon>
        <taxon>Streptomyces</taxon>
    </lineage>
</organism>
<comment type="caution">
    <text evidence="2">The sequence shown here is derived from an EMBL/GenBank/DDBJ whole genome shotgun (WGS) entry which is preliminary data.</text>
</comment>
<feature type="compositionally biased region" description="Gly residues" evidence="1">
    <location>
        <begin position="42"/>
        <end position="54"/>
    </location>
</feature>
<dbReference type="Proteomes" id="UP001596065">
    <property type="component" value="Unassembled WGS sequence"/>
</dbReference>
<keyword evidence="3" id="KW-1185">Reference proteome</keyword>
<protein>
    <submittedName>
        <fullName evidence="2">Uncharacterized protein</fullName>
    </submittedName>
</protein>
<feature type="compositionally biased region" description="Basic and acidic residues" evidence="1">
    <location>
        <begin position="30"/>
        <end position="40"/>
    </location>
</feature>